<dbReference type="Proteomes" id="UP000091956">
    <property type="component" value="Unassembled WGS sequence"/>
</dbReference>
<dbReference type="RefSeq" id="XP_018131396.1">
    <property type="nucleotide sequence ID" value="XM_018273901.1"/>
</dbReference>
<name>A0A1B8GP88_9PEZI</name>
<organism evidence="1 2">
    <name type="scientific">Pseudogymnoascus verrucosus</name>
    <dbReference type="NCBI Taxonomy" id="342668"/>
    <lineage>
        <taxon>Eukaryota</taxon>
        <taxon>Fungi</taxon>
        <taxon>Dikarya</taxon>
        <taxon>Ascomycota</taxon>
        <taxon>Pezizomycotina</taxon>
        <taxon>Leotiomycetes</taxon>
        <taxon>Thelebolales</taxon>
        <taxon>Thelebolaceae</taxon>
        <taxon>Pseudogymnoascus</taxon>
    </lineage>
</organism>
<dbReference type="EMBL" id="KV460221">
    <property type="protein sequence ID" value="OBT97663.1"/>
    <property type="molecule type" value="Genomic_DNA"/>
</dbReference>
<dbReference type="STRING" id="342668.A0A1B8GP88"/>
<evidence type="ECO:0000313" key="1">
    <source>
        <dbReference type="EMBL" id="OBT97663.1"/>
    </source>
</evidence>
<reference evidence="2" key="2">
    <citation type="journal article" date="2018" name="Nat. Commun.">
        <title>Extreme sensitivity to ultraviolet light in the fungal pathogen causing white-nose syndrome of bats.</title>
        <authorList>
            <person name="Palmer J.M."/>
            <person name="Drees K.P."/>
            <person name="Foster J.T."/>
            <person name="Lindner D.L."/>
        </authorList>
    </citation>
    <scope>NUCLEOTIDE SEQUENCE [LARGE SCALE GENOMIC DNA]</scope>
    <source>
        <strain evidence="2">UAMH 10579</strain>
    </source>
</reference>
<sequence length="119" mass="13478">MTVSRLETLPIEICRIIIDFITTWTVKDLSCTSKWLREACLPALFRHVEFPFSEAGFDGLKSLVKSDAHYNVVSFTYVVPELPKADFDSFKFDLLTPDSYVETAKELYDAGDDADESPS</sequence>
<evidence type="ECO:0008006" key="3">
    <source>
        <dbReference type="Google" id="ProtNLM"/>
    </source>
</evidence>
<dbReference type="GeneID" id="28837813"/>
<keyword evidence="2" id="KW-1185">Reference proteome</keyword>
<dbReference type="AlphaFoldDB" id="A0A1B8GP88"/>
<gene>
    <name evidence="1" type="ORF">VE01_04427</name>
</gene>
<protein>
    <recommendedName>
        <fullName evidence="3">F-box domain-containing protein</fullName>
    </recommendedName>
</protein>
<reference evidence="1 2" key="1">
    <citation type="submission" date="2016-03" db="EMBL/GenBank/DDBJ databases">
        <title>Comparative genomics of Pseudogymnoascus destructans, the fungus causing white-nose syndrome of bats.</title>
        <authorList>
            <person name="Palmer J.M."/>
            <person name="Drees K.P."/>
            <person name="Foster J.T."/>
            <person name="Lindner D.L."/>
        </authorList>
    </citation>
    <scope>NUCLEOTIDE SEQUENCE [LARGE SCALE GENOMIC DNA]</scope>
    <source>
        <strain evidence="1 2">UAMH 10579</strain>
    </source>
</reference>
<proteinExistence type="predicted"/>
<evidence type="ECO:0000313" key="2">
    <source>
        <dbReference type="Proteomes" id="UP000091956"/>
    </source>
</evidence>
<accession>A0A1B8GP88</accession>